<feature type="domain" description="YhaN AAA" evidence="3">
    <location>
        <begin position="1"/>
        <end position="210"/>
    </location>
</feature>
<evidence type="ECO:0000313" key="5">
    <source>
        <dbReference type="Proteomes" id="UP000665561"/>
    </source>
</evidence>
<evidence type="ECO:0000256" key="2">
    <source>
        <dbReference type="SAM" id="MobiDB-lite"/>
    </source>
</evidence>
<keyword evidence="1" id="KW-0175">Coiled coil</keyword>
<dbReference type="PANTHER" id="PTHR41259">
    <property type="entry name" value="DOUBLE-STRAND BREAK REPAIR RAD50 ATPASE, PUTATIVE-RELATED"/>
    <property type="match status" value="1"/>
</dbReference>
<sequence length="569" mass="61740">MRLKKAHAEGFGKLSDFACELDAPFTVVYGPNEAGKSTMLGFIRTMLFGFANKGSLTERLEPVNGGRHGGRLFFDDEAGRSHVMERYGNASGKVLVRRIAEDGADGDSGGRGETLMQPQWERMYLGGVGERVFRELFAITLTELQAVGMLEGDELGKQLYHAGWNGGSAIVGAEKQLQGGMDELFKPRGSNQRMSKLLKALDETEEELRRMEDGIAEFNGLTSAIEAAENELAELDGKRAPLREMTDLLARAVDIRPTWLSRSALLQELEGLRDVPRLAGDARSRWEALAAELRRAREELREADELAAVLEGRIERLHADQELLDRKADIETLMLSAEQTAAARQSVFELEAEAGEHAEAARRLLRRISPAWTEASLRVFHAGVADREAIRVHRSALQEAEKALHLAEAAHRAAAERQEDAARQLAATEREAAQQLPESERHAHRRPGDPESELSDGAPNGSAERDSATWHWQAGGEALSEIFRLLPATADALRYAARRFEDAWRELELAELRERHEAEAAAPAARSRGAGFGGGAGYWAAAGVLAAGAAALAAAGMPAAAAAAGAAAV</sequence>
<dbReference type="InterPro" id="IPR038734">
    <property type="entry name" value="YhaN_AAA"/>
</dbReference>
<dbReference type="Proteomes" id="UP000665561">
    <property type="component" value="Unassembled WGS sequence"/>
</dbReference>
<dbReference type="EMBL" id="JAAAMV010000017">
    <property type="protein sequence ID" value="NBD26017.1"/>
    <property type="molecule type" value="Genomic_DNA"/>
</dbReference>
<evidence type="ECO:0000259" key="3">
    <source>
        <dbReference type="Pfam" id="PF13514"/>
    </source>
</evidence>
<protein>
    <submittedName>
        <fullName evidence="4">AAA family ATPase</fullName>
    </submittedName>
</protein>
<dbReference type="Gene3D" id="3.40.50.300">
    <property type="entry name" value="P-loop containing nucleotide triphosphate hydrolases"/>
    <property type="match status" value="1"/>
</dbReference>
<comment type="caution">
    <text evidence="4">The sequence shown here is derived from an EMBL/GenBank/DDBJ whole genome shotgun (WGS) entry which is preliminary data.</text>
</comment>
<name>A0ABW9XTM0_9BACL</name>
<dbReference type="Pfam" id="PF13514">
    <property type="entry name" value="AAA_27"/>
    <property type="match status" value="1"/>
</dbReference>
<keyword evidence="5" id="KW-1185">Reference proteome</keyword>
<dbReference type="SUPFAM" id="SSF52540">
    <property type="entry name" value="P-loop containing nucleoside triphosphate hydrolases"/>
    <property type="match status" value="1"/>
</dbReference>
<dbReference type="PANTHER" id="PTHR41259:SF1">
    <property type="entry name" value="DOUBLE-STRAND BREAK REPAIR RAD50 ATPASE, PUTATIVE-RELATED"/>
    <property type="match status" value="1"/>
</dbReference>
<reference evidence="4 5" key="1">
    <citation type="submission" date="2020-01" db="EMBL/GenBank/DDBJ databases">
        <title>Paenibacillus soybeanensis sp. nov. isolated from the nodules of soybean (Glycine max(L.) Merr).</title>
        <authorList>
            <person name="Wang H."/>
        </authorList>
    </citation>
    <scope>NUCLEOTIDE SEQUENCE [LARGE SCALE GENOMIC DNA]</scope>
    <source>
        <strain evidence="4 5">T1</strain>
    </source>
</reference>
<feature type="compositionally biased region" description="Basic and acidic residues" evidence="2">
    <location>
        <begin position="408"/>
        <end position="449"/>
    </location>
</feature>
<feature type="coiled-coil region" evidence="1">
    <location>
        <begin position="283"/>
        <end position="320"/>
    </location>
</feature>
<feature type="coiled-coil region" evidence="1">
    <location>
        <begin position="191"/>
        <end position="245"/>
    </location>
</feature>
<dbReference type="InterPro" id="IPR027417">
    <property type="entry name" value="P-loop_NTPase"/>
</dbReference>
<proteinExistence type="predicted"/>
<evidence type="ECO:0000313" key="4">
    <source>
        <dbReference type="EMBL" id="NBD26017.1"/>
    </source>
</evidence>
<feature type="region of interest" description="Disordered" evidence="2">
    <location>
        <begin position="408"/>
        <end position="468"/>
    </location>
</feature>
<evidence type="ECO:0000256" key="1">
    <source>
        <dbReference type="SAM" id="Coils"/>
    </source>
</evidence>
<organism evidence="4 5">
    <name type="scientific">Paenibacillus glycinis</name>
    <dbReference type="NCBI Taxonomy" id="2697035"/>
    <lineage>
        <taxon>Bacteria</taxon>
        <taxon>Bacillati</taxon>
        <taxon>Bacillota</taxon>
        <taxon>Bacilli</taxon>
        <taxon>Bacillales</taxon>
        <taxon>Paenibacillaceae</taxon>
        <taxon>Paenibacillus</taxon>
    </lineage>
</organism>
<accession>A0ABW9XTM0</accession>
<feature type="non-terminal residue" evidence="4">
    <location>
        <position position="569"/>
    </location>
</feature>
<gene>
    <name evidence="4" type="ORF">GT019_19255</name>
</gene>
<dbReference type="RefSeq" id="WP_161744800.1">
    <property type="nucleotide sequence ID" value="NZ_JAAAMV010000017.1"/>
</dbReference>